<feature type="domain" description="ABC transporter" evidence="10">
    <location>
        <begin position="1"/>
        <end position="244"/>
    </location>
</feature>
<evidence type="ECO:0000256" key="4">
    <source>
        <dbReference type="ARBA" id="ARBA00019459"/>
    </source>
</evidence>
<reference evidence="11 12" key="1">
    <citation type="submission" date="2016-11" db="EMBL/GenBank/DDBJ databases">
        <authorList>
            <person name="Jaros S."/>
            <person name="Januszkiewicz K."/>
            <person name="Wedrychowicz H."/>
        </authorList>
    </citation>
    <scope>NUCLEOTIDE SEQUENCE [LARGE SCALE GENOMIC DNA]</scope>
    <source>
        <strain evidence="11 12">DSM 15480</strain>
    </source>
</reference>
<evidence type="ECO:0000256" key="3">
    <source>
        <dbReference type="ARBA" id="ARBA00011262"/>
    </source>
</evidence>
<comment type="subcellular location">
    <subcellularLocation>
        <location evidence="1">Cell inner membrane</location>
        <topology evidence="1">Peripheral membrane protein</topology>
    </subcellularLocation>
</comment>
<dbReference type="PANTHER" id="PTHR43790:SF2">
    <property type="entry name" value="AUTOINDUCER 2 IMPORT ATP-BINDING PROTEIN LSRA"/>
    <property type="match status" value="1"/>
</dbReference>
<keyword evidence="5" id="KW-0547">Nucleotide-binding</keyword>
<evidence type="ECO:0000313" key="11">
    <source>
        <dbReference type="EMBL" id="SHK30249.1"/>
    </source>
</evidence>
<comment type="subunit">
    <text evidence="3">The complex is composed of two ATP-binding proteins (LsrA), two transmembrane proteins (LsrC and LsrD) and a solute-binding protein (LsrB).</text>
</comment>
<evidence type="ECO:0000256" key="9">
    <source>
        <dbReference type="ARBA" id="ARBA00034076"/>
    </source>
</evidence>
<accession>A0A1M6RCQ7</accession>
<evidence type="ECO:0000256" key="6">
    <source>
        <dbReference type="ARBA" id="ARBA00022840"/>
    </source>
</evidence>
<comment type="function">
    <text evidence="7">Part of the ABC transporter complex LsrABCD involved in autoinducer 2 (AI-2) import. Responsible for energy coupling to the transport system.</text>
</comment>
<dbReference type="SMART" id="SM00382">
    <property type="entry name" value="AAA"/>
    <property type="match status" value="1"/>
</dbReference>
<evidence type="ECO:0000256" key="7">
    <source>
        <dbReference type="ARBA" id="ARBA00023747"/>
    </source>
</evidence>
<protein>
    <recommendedName>
        <fullName evidence="4">Autoinducer 2 import ATP-binding protein LsrA</fullName>
        <ecNumber evidence="8">7.6.2.13</ecNumber>
    </recommendedName>
</protein>
<comment type="similarity">
    <text evidence="2">Belongs to the ABC transporter superfamily. AI-2 autoinducer porter (TC 3.A.1.2.8) family.</text>
</comment>
<dbReference type="EMBL" id="FQZY01000041">
    <property type="protein sequence ID" value="SHK30249.1"/>
    <property type="molecule type" value="Genomic_DNA"/>
</dbReference>
<dbReference type="GO" id="GO:0016887">
    <property type="term" value="F:ATP hydrolysis activity"/>
    <property type="evidence" value="ECO:0007669"/>
    <property type="project" value="InterPro"/>
</dbReference>
<evidence type="ECO:0000256" key="1">
    <source>
        <dbReference type="ARBA" id="ARBA00004417"/>
    </source>
</evidence>
<dbReference type="STRING" id="1121950.SAMN02745243_02666"/>
<dbReference type="InterPro" id="IPR027417">
    <property type="entry name" value="P-loop_NTPase"/>
</dbReference>
<dbReference type="OrthoDB" id="9789994at2"/>
<evidence type="ECO:0000313" key="12">
    <source>
        <dbReference type="Proteomes" id="UP000184301"/>
    </source>
</evidence>
<sequence>MKQFSFTTKDLSKISDRPLINDINFSAYSGEIHAIIGNNGEGKTVFAQVLAGIRSKTAGEILIDGKPALYSDICSAQRLGIYMIQQEIQLFPDLRVWENLISGNEERLWGKHIFAPSRKRILQYCRDVLEDLDIPMDLHAFVTSLHEADQRLLQLARVLICKPKILILDEFSTFLNSRETEHIYALLERLKEQNTLIILITHKYSEIPRYCDRVSVINDGTITGTFSKREFGSDNFFDHISCMNLEYKYPRIDMDPGEELLHVSAPVCSSLRNLDFHLYRRSIIGIAGLTIPQKAELYTYISQKLPGTSLIPQKTAESTLFLNQSLPFNIAVSNFGKMLEHGFISDWKCNAYAKSYLHKLGFHNVDIHTRPRHLSSGNQQKLLIARSLLCDASLYYYDDPTRTLDATSRLELYNILNALALKGASIVLLSTNYSELIGICSRIVLFKDGEQIGNYAADYLSSEVIYKNI</sequence>
<proteinExistence type="inferred from homology"/>
<dbReference type="SUPFAM" id="SSF52540">
    <property type="entry name" value="P-loop containing nucleoside triphosphate hydrolases"/>
    <property type="match status" value="2"/>
</dbReference>
<dbReference type="RefSeq" id="WP_073111294.1">
    <property type="nucleotide sequence ID" value="NZ_FQZY01000041.1"/>
</dbReference>
<dbReference type="InterPro" id="IPR050107">
    <property type="entry name" value="ABC_carbohydrate_import_ATPase"/>
</dbReference>
<dbReference type="EC" id="7.6.2.13" evidence="8"/>
<name>A0A1M6RCQ7_9FIRM</name>
<dbReference type="PANTHER" id="PTHR43790">
    <property type="entry name" value="CARBOHYDRATE TRANSPORT ATP-BINDING PROTEIN MG119-RELATED"/>
    <property type="match status" value="1"/>
</dbReference>
<dbReference type="Gene3D" id="3.40.50.300">
    <property type="entry name" value="P-loop containing nucleotide triphosphate hydrolases"/>
    <property type="match status" value="2"/>
</dbReference>
<organism evidence="11 12">
    <name type="scientific">Hespellia stercorisuis DSM 15480</name>
    <dbReference type="NCBI Taxonomy" id="1121950"/>
    <lineage>
        <taxon>Bacteria</taxon>
        <taxon>Bacillati</taxon>
        <taxon>Bacillota</taxon>
        <taxon>Clostridia</taxon>
        <taxon>Lachnospirales</taxon>
        <taxon>Lachnospiraceae</taxon>
        <taxon>Hespellia</taxon>
    </lineage>
</organism>
<dbReference type="Proteomes" id="UP000184301">
    <property type="component" value="Unassembled WGS sequence"/>
</dbReference>
<evidence type="ECO:0000259" key="10">
    <source>
        <dbReference type="PROSITE" id="PS50893"/>
    </source>
</evidence>
<dbReference type="GO" id="GO:0005524">
    <property type="term" value="F:ATP binding"/>
    <property type="evidence" value="ECO:0007669"/>
    <property type="project" value="UniProtKB-KW"/>
</dbReference>
<keyword evidence="12" id="KW-1185">Reference proteome</keyword>
<dbReference type="InterPro" id="IPR003593">
    <property type="entry name" value="AAA+_ATPase"/>
</dbReference>
<dbReference type="InterPro" id="IPR003439">
    <property type="entry name" value="ABC_transporter-like_ATP-bd"/>
</dbReference>
<dbReference type="PROSITE" id="PS00211">
    <property type="entry name" value="ABC_TRANSPORTER_1"/>
    <property type="match status" value="1"/>
</dbReference>
<evidence type="ECO:0000256" key="2">
    <source>
        <dbReference type="ARBA" id="ARBA00009404"/>
    </source>
</evidence>
<dbReference type="PROSITE" id="PS50893">
    <property type="entry name" value="ABC_TRANSPORTER_2"/>
    <property type="match status" value="2"/>
</dbReference>
<dbReference type="InterPro" id="IPR017871">
    <property type="entry name" value="ABC_transporter-like_CS"/>
</dbReference>
<evidence type="ECO:0000256" key="8">
    <source>
        <dbReference type="ARBA" id="ARBA00023798"/>
    </source>
</evidence>
<evidence type="ECO:0000256" key="5">
    <source>
        <dbReference type="ARBA" id="ARBA00022741"/>
    </source>
</evidence>
<gene>
    <name evidence="11" type="ORF">SAMN02745243_02666</name>
</gene>
<dbReference type="Pfam" id="PF00005">
    <property type="entry name" value="ABC_tran"/>
    <property type="match status" value="2"/>
</dbReference>
<dbReference type="AlphaFoldDB" id="A0A1M6RCQ7"/>
<feature type="domain" description="ABC transporter" evidence="10">
    <location>
        <begin position="240"/>
        <end position="464"/>
    </location>
</feature>
<keyword evidence="6 11" id="KW-0067">ATP-binding</keyword>
<comment type="catalytic activity">
    <reaction evidence="9">
        <text>ATP + H2O + (2R,4S)-2-methyl-2,3,3,4-tetrahydroxytetrahydrofuran-[AI-2-binding protein]Side 1 = ADP + phosphate + (2R,4S)-2-methyl-2,3,3,4-tetrahydroxytetrahydrofuranSide 2 + [AI-2-binding protein]Side 1.</text>
        <dbReference type="EC" id="7.6.2.13"/>
    </reaction>
</comment>